<keyword evidence="4" id="KW-0223">Dioxygenase</keyword>
<sequence length="321" mass="36401">MRTRALCGGRLAAGRTGRPGTCGRRRPWRALSALLSDGQKAAYEADGFLVLEGFATAADVRELRERGDELVRSFDPETISIFSTKKQEKTMNGKTNVDSRQYFLDSASNVSFFFEEGAFDDDGNLQRQKEVSINKIGHALHDLDPAFRKFSRSDKMKALLDSLGYREPTPVQSMYIFKQPKIGGEVVPHQDSTFLYTDPPSVIGIWLALEDATVENGCLWGWRGSHKTKGVERRMLLDEDEEIVFDKDPVPHNLGEYEPIEVKAGTLVIFHGQFYHMSYENKSSKSRHAYTFHVVEGADGFDWSPDNWLRRREGFPFEAMT</sequence>
<dbReference type="Gene3D" id="2.60.120.620">
    <property type="entry name" value="q2cbj1_9rhob like domain"/>
    <property type="match status" value="1"/>
</dbReference>
<evidence type="ECO:0000313" key="4">
    <source>
        <dbReference type="EMBL" id="WZN64698.1"/>
    </source>
</evidence>
<name>A0AAX4PEX3_9CHLO</name>
<evidence type="ECO:0000313" key="5">
    <source>
        <dbReference type="Proteomes" id="UP001472866"/>
    </source>
</evidence>
<dbReference type="PANTHER" id="PTHR20883">
    <property type="entry name" value="PHYTANOYL-COA DIOXYGENASE DOMAIN CONTAINING 1"/>
    <property type="match status" value="1"/>
</dbReference>
<proteinExistence type="predicted"/>
<reference evidence="4 5" key="1">
    <citation type="submission" date="2024-03" db="EMBL/GenBank/DDBJ databases">
        <title>Complete genome sequence of the green alga Chloropicon roscoffensis RCC1871.</title>
        <authorList>
            <person name="Lemieux C."/>
            <person name="Pombert J.-F."/>
            <person name="Otis C."/>
            <person name="Turmel M."/>
        </authorList>
    </citation>
    <scope>NUCLEOTIDE SEQUENCE [LARGE SCALE GENOMIC DNA]</scope>
    <source>
        <strain evidence="4 5">RCC1871</strain>
    </source>
</reference>
<protein>
    <submittedName>
        <fullName evidence="4">Phytanoyl-CoA dioxygenase</fullName>
    </submittedName>
</protein>
<dbReference type="Proteomes" id="UP001472866">
    <property type="component" value="Chromosome 10"/>
</dbReference>
<keyword evidence="3" id="KW-0408">Iron</keyword>
<organism evidence="4 5">
    <name type="scientific">Chloropicon roscoffensis</name>
    <dbReference type="NCBI Taxonomy" id="1461544"/>
    <lineage>
        <taxon>Eukaryota</taxon>
        <taxon>Viridiplantae</taxon>
        <taxon>Chlorophyta</taxon>
        <taxon>Chloropicophyceae</taxon>
        <taxon>Chloropicales</taxon>
        <taxon>Chloropicaceae</taxon>
        <taxon>Chloropicon</taxon>
    </lineage>
</organism>
<keyword evidence="4" id="KW-0560">Oxidoreductase</keyword>
<evidence type="ECO:0000256" key="1">
    <source>
        <dbReference type="ARBA" id="ARBA00001962"/>
    </source>
</evidence>
<dbReference type="GO" id="GO:0051213">
    <property type="term" value="F:dioxygenase activity"/>
    <property type="evidence" value="ECO:0007669"/>
    <property type="project" value="UniProtKB-KW"/>
</dbReference>
<keyword evidence="2" id="KW-0479">Metal-binding</keyword>
<evidence type="ECO:0000256" key="3">
    <source>
        <dbReference type="ARBA" id="ARBA00023004"/>
    </source>
</evidence>
<evidence type="ECO:0000256" key="2">
    <source>
        <dbReference type="ARBA" id="ARBA00022723"/>
    </source>
</evidence>
<dbReference type="EMBL" id="CP151510">
    <property type="protein sequence ID" value="WZN64698.1"/>
    <property type="molecule type" value="Genomic_DNA"/>
</dbReference>
<accession>A0AAX4PEX3</accession>
<dbReference type="PANTHER" id="PTHR20883:SF15">
    <property type="entry name" value="PHYTANOYL-COA DIOXYGENASE DOMAIN-CONTAINING PROTEIN 1"/>
    <property type="match status" value="1"/>
</dbReference>
<dbReference type="SUPFAM" id="SSF51197">
    <property type="entry name" value="Clavaminate synthase-like"/>
    <property type="match status" value="1"/>
</dbReference>
<dbReference type="GO" id="GO:0046872">
    <property type="term" value="F:metal ion binding"/>
    <property type="evidence" value="ECO:0007669"/>
    <property type="project" value="UniProtKB-KW"/>
</dbReference>
<dbReference type="AlphaFoldDB" id="A0AAX4PEX3"/>
<gene>
    <name evidence="4" type="ORF">HKI87_10g62550</name>
</gene>
<comment type="cofactor">
    <cofactor evidence="1">
        <name>Fe cation</name>
        <dbReference type="ChEBI" id="CHEBI:24875"/>
    </cofactor>
</comment>
<dbReference type="InterPro" id="IPR008775">
    <property type="entry name" value="Phytyl_CoA_dOase-like"/>
</dbReference>
<keyword evidence="5" id="KW-1185">Reference proteome</keyword>
<dbReference type="Pfam" id="PF05721">
    <property type="entry name" value="PhyH"/>
    <property type="match status" value="1"/>
</dbReference>